<dbReference type="Gene3D" id="3.90.820.10">
    <property type="entry name" value="Structural Genomics, Unknown Function 30-nov-00 1gh9 Mol_id"/>
    <property type="match status" value="1"/>
</dbReference>
<dbReference type="SUPFAM" id="SSF160582">
    <property type="entry name" value="MbtH-like"/>
    <property type="match status" value="1"/>
</dbReference>
<dbReference type="Proteomes" id="UP000530928">
    <property type="component" value="Unassembled WGS sequence"/>
</dbReference>
<evidence type="ECO:0000259" key="1">
    <source>
        <dbReference type="SMART" id="SM00923"/>
    </source>
</evidence>
<dbReference type="PANTHER" id="PTHR38444:SF1">
    <property type="entry name" value="ENTEROBACTIN BIOSYNTHESIS PROTEIN YBDZ"/>
    <property type="match status" value="1"/>
</dbReference>
<name>A0A7W0CI22_9ACTN</name>
<dbReference type="Pfam" id="PF03621">
    <property type="entry name" value="MbtH"/>
    <property type="match status" value="1"/>
</dbReference>
<sequence>MSNPFDDENGSFLVLVNAEEQHSLWPSAFPVPSGWDTVFGPAPRAESLEYVESNWSDIRPASVRSTLV</sequence>
<gene>
    <name evidence="2" type="ORF">HNR30_002790</name>
</gene>
<dbReference type="PANTHER" id="PTHR38444">
    <property type="entry name" value="ENTEROBACTIN BIOSYNTHESIS PROTEIN YBDZ"/>
    <property type="match status" value="1"/>
</dbReference>
<dbReference type="RefSeq" id="WP_181610244.1">
    <property type="nucleotide sequence ID" value="NZ_BAABAM010000002.1"/>
</dbReference>
<feature type="domain" description="MbtH-like" evidence="1">
    <location>
        <begin position="3"/>
        <end position="53"/>
    </location>
</feature>
<dbReference type="InterPro" id="IPR038020">
    <property type="entry name" value="MbtH-like_sf"/>
</dbReference>
<comment type="caution">
    <text evidence="2">The sequence shown here is derived from an EMBL/GenBank/DDBJ whole genome shotgun (WGS) entry which is preliminary data.</text>
</comment>
<evidence type="ECO:0000313" key="2">
    <source>
        <dbReference type="EMBL" id="MBA2891449.1"/>
    </source>
</evidence>
<keyword evidence="3" id="KW-1185">Reference proteome</keyword>
<organism evidence="2 3">
    <name type="scientific">Nonomuraea soli</name>
    <dbReference type="NCBI Taxonomy" id="1032476"/>
    <lineage>
        <taxon>Bacteria</taxon>
        <taxon>Bacillati</taxon>
        <taxon>Actinomycetota</taxon>
        <taxon>Actinomycetes</taxon>
        <taxon>Streptosporangiales</taxon>
        <taxon>Streptosporangiaceae</taxon>
        <taxon>Nonomuraea</taxon>
    </lineage>
</organism>
<dbReference type="InterPro" id="IPR037407">
    <property type="entry name" value="MLP_fam"/>
</dbReference>
<dbReference type="EMBL" id="JACDUR010000003">
    <property type="protein sequence ID" value="MBA2891449.1"/>
    <property type="molecule type" value="Genomic_DNA"/>
</dbReference>
<dbReference type="SMART" id="SM00923">
    <property type="entry name" value="MbtH"/>
    <property type="match status" value="1"/>
</dbReference>
<dbReference type="AlphaFoldDB" id="A0A7W0CI22"/>
<protein>
    <submittedName>
        <fullName evidence="2">MbtH protein</fullName>
    </submittedName>
</protein>
<dbReference type="GO" id="GO:0019290">
    <property type="term" value="P:siderophore biosynthetic process"/>
    <property type="evidence" value="ECO:0007669"/>
    <property type="project" value="TreeGrafter"/>
</dbReference>
<dbReference type="InterPro" id="IPR005153">
    <property type="entry name" value="MbtH-like_dom"/>
</dbReference>
<accession>A0A7W0CI22</accession>
<proteinExistence type="predicted"/>
<dbReference type="GO" id="GO:0005829">
    <property type="term" value="C:cytosol"/>
    <property type="evidence" value="ECO:0007669"/>
    <property type="project" value="TreeGrafter"/>
</dbReference>
<evidence type="ECO:0000313" key="3">
    <source>
        <dbReference type="Proteomes" id="UP000530928"/>
    </source>
</evidence>
<reference evidence="2 3" key="1">
    <citation type="submission" date="2020-07" db="EMBL/GenBank/DDBJ databases">
        <title>Genomic Encyclopedia of Type Strains, Phase IV (KMG-IV): sequencing the most valuable type-strain genomes for metagenomic binning, comparative biology and taxonomic classification.</title>
        <authorList>
            <person name="Goeker M."/>
        </authorList>
    </citation>
    <scope>NUCLEOTIDE SEQUENCE [LARGE SCALE GENOMIC DNA]</scope>
    <source>
        <strain evidence="2 3">DSM 45533</strain>
    </source>
</reference>